<evidence type="ECO:0000256" key="3">
    <source>
        <dbReference type="ARBA" id="ARBA00022679"/>
    </source>
</evidence>
<keyword evidence="5" id="KW-0812">Transmembrane</keyword>
<keyword evidence="4" id="KW-0418">Kinase</keyword>
<protein>
    <submittedName>
        <fullName evidence="7">HAMP domain-containing protein</fullName>
    </submittedName>
</protein>
<dbReference type="InterPro" id="IPR003660">
    <property type="entry name" value="HAMP_dom"/>
</dbReference>
<dbReference type="Gene3D" id="6.10.340.10">
    <property type="match status" value="1"/>
</dbReference>
<proteinExistence type="predicted"/>
<dbReference type="EMBL" id="QSIQ01000019">
    <property type="protein sequence ID" value="RHD01877.1"/>
    <property type="molecule type" value="Genomic_DNA"/>
</dbReference>
<dbReference type="Proteomes" id="UP000266391">
    <property type="component" value="Unassembled WGS sequence"/>
</dbReference>
<dbReference type="PROSITE" id="PS50885">
    <property type="entry name" value="HAMP"/>
    <property type="match status" value="1"/>
</dbReference>
<dbReference type="InterPro" id="IPR036890">
    <property type="entry name" value="HATPase_C_sf"/>
</dbReference>
<evidence type="ECO:0000313" key="8">
    <source>
        <dbReference type="Proteomes" id="UP000266391"/>
    </source>
</evidence>
<dbReference type="SMART" id="SM00304">
    <property type="entry name" value="HAMP"/>
    <property type="match status" value="1"/>
</dbReference>
<evidence type="ECO:0000256" key="5">
    <source>
        <dbReference type="SAM" id="Phobius"/>
    </source>
</evidence>
<keyword evidence="2" id="KW-0597">Phosphoprotein</keyword>
<evidence type="ECO:0000259" key="6">
    <source>
        <dbReference type="PROSITE" id="PS50885"/>
    </source>
</evidence>
<sequence length="604" mass="69295">MNLITKKHKAKHTMKTYNKSRKLSTQTSFLITLTIALITSISAGLFLQKTYKELTLNFQTLMYQESNMTISSISDDISTIDSIYRLLVSNNTIYDSMESTSTEPSNYSLVEKQMSYVLMLNNVWEKNYIRSVYVFTKTGKEFHLSKDESDLTQTENVAVYQQMLSNSPSLTVFTSTDNHNLYFVRSIYNLATGNIMGTMIITVDENLWINKLTSNIEDGWHIFLYNDAFTMISGYEDPSENEINDLKSALGRYHNSQFKNITFASRNYLTLSNQIDLLNITATVMTPEDQLRSQVYNVLSSYIPVTLLIIVTCIIWSFFISRLTVHPINVMIEKINAISQGDYSKKINGLEKYSEFNELQTAINNMLDQIHSYHDNILEQQLLLKDSEIKTLQSQLNPHFLFNVLNTLTWKAEMTDNSEISQMVIAIGEILRASTIYRTSTTIPLEEELHFVYYYNYLQRMRFEDKIKVIQTIDPGIEHCLIPCFCIQSLIENAYVHGLEPKPSDGTLEITIKKSENFLSITVADDGVGFETIPSFSLDSPVAESKSDTVHSHPHVGLKNLNRRLYLMYGEESQLKIQSIPNIRTEITFKIPLSDRNRLTGDES</sequence>
<feature type="transmembrane region" description="Helical" evidence="5">
    <location>
        <begin position="302"/>
        <end position="325"/>
    </location>
</feature>
<keyword evidence="5" id="KW-0472">Membrane</keyword>
<dbReference type="InterPro" id="IPR010559">
    <property type="entry name" value="Sig_transdc_His_kin_internal"/>
</dbReference>
<keyword evidence="5" id="KW-1133">Transmembrane helix</keyword>
<feature type="domain" description="HAMP" evidence="6">
    <location>
        <begin position="322"/>
        <end position="375"/>
    </location>
</feature>
<dbReference type="GO" id="GO:0016020">
    <property type="term" value="C:membrane"/>
    <property type="evidence" value="ECO:0007669"/>
    <property type="project" value="UniProtKB-SubCell"/>
</dbReference>
<comment type="caution">
    <text evidence="7">The sequence shown here is derived from an EMBL/GenBank/DDBJ whole genome shotgun (WGS) entry which is preliminary data.</text>
</comment>
<dbReference type="InterPro" id="IPR050640">
    <property type="entry name" value="Bact_2-comp_sensor_kinase"/>
</dbReference>
<dbReference type="InterPro" id="IPR003594">
    <property type="entry name" value="HATPase_dom"/>
</dbReference>
<organism evidence="7 8">
    <name type="scientific">Roseburia inulinivorans</name>
    <dbReference type="NCBI Taxonomy" id="360807"/>
    <lineage>
        <taxon>Bacteria</taxon>
        <taxon>Bacillati</taxon>
        <taxon>Bacillota</taxon>
        <taxon>Clostridia</taxon>
        <taxon>Lachnospirales</taxon>
        <taxon>Lachnospiraceae</taxon>
        <taxon>Roseburia</taxon>
    </lineage>
</organism>
<dbReference type="Pfam" id="PF06580">
    <property type="entry name" value="His_kinase"/>
    <property type="match status" value="1"/>
</dbReference>
<dbReference type="CDD" id="cd06225">
    <property type="entry name" value="HAMP"/>
    <property type="match status" value="1"/>
</dbReference>
<accession>A0A396AH07</accession>
<dbReference type="SUPFAM" id="SSF55874">
    <property type="entry name" value="ATPase domain of HSP90 chaperone/DNA topoisomerase II/histidine kinase"/>
    <property type="match status" value="1"/>
</dbReference>
<dbReference type="Pfam" id="PF02518">
    <property type="entry name" value="HATPase_c"/>
    <property type="match status" value="1"/>
</dbReference>
<dbReference type="AlphaFoldDB" id="A0A396AH07"/>
<name>A0A396AH07_9FIRM</name>
<dbReference type="Pfam" id="PF00672">
    <property type="entry name" value="HAMP"/>
    <property type="match status" value="1"/>
</dbReference>
<evidence type="ECO:0000256" key="1">
    <source>
        <dbReference type="ARBA" id="ARBA00004370"/>
    </source>
</evidence>
<dbReference type="SUPFAM" id="SSF158472">
    <property type="entry name" value="HAMP domain-like"/>
    <property type="match status" value="1"/>
</dbReference>
<keyword evidence="3" id="KW-0808">Transferase</keyword>
<dbReference type="GO" id="GO:0000155">
    <property type="term" value="F:phosphorelay sensor kinase activity"/>
    <property type="evidence" value="ECO:0007669"/>
    <property type="project" value="InterPro"/>
</dbReference>
<reference evidence="7 8" key="1">
    <citation type="submission" date="2018-08" db="EMBL/GenBank/DDBJ databases">
        <title>A genome reference for cultivated species of the human gut microbiota.</title>
        <authorList>
            <person name="Zou Y."/>
            <person name="Xue W."/>
            <person name="Luo G."/>
        </authorList>
    </citation>
    <scope>NUCLEOTIDE SEQUENCE [LARGE SCALE GENOMIC DNA]</scope>
    <source>
        <strain evidence="7 8">AM32-8LB</strain>
    </source>
</reference>
<dbReference type="Gene3D" id="3.30.565.10">
    <property type="entry name" value="Histidine kinase-like ATPase, C-terminal domain"/>
    <property type="match status" value="1"/>
</dbReference>
<dbReference type="PANTHER" id="PTHR34220:SF7">
    <property type="entry name" value="SENSOR HISTIDINE KINASE YPDA"/>
    <property type="match status" value="1"/>
</dbReference>
<evidence type="ECO:0000256" key="4">
    <source>
        <dbReference type="ARBA" id="ARBA00022777"/>
    </source>
</evidence>
<evidence type="ECO:0000313" key="7">
    <source>
        <dbReference type="EMBL" id="RHD01877.1"/>
    </source>
</evidence>
<gene>
    <name evidence="7" type="ORF">DW813_11740</name>
</gene>
<dbReference type="PANTHER" id="PTHR34220">
    <property type="entry name" value="SENSOR HISTIDINE KINASE YPDA"/>
    <property type="match status" value="1"/>
</dbReference>
<evidence type="ECO:0000256" key="2">
    <source>
        <dbReference type="ARBA" id="ARBA00022553"/>
    </source>
</evidence>
<comment type="subcellular location">
    <subcellularLocation>
        <location evidence="1">Membrane</location>
    </subcellularLocation>
</comment>